<sequence>MSQKKTLIVSFCVLICLNSFMFAMAREPGMVKNKIKVYYATIHIYTDLQSNEDASKAKPNVEKAVQYLESKIGYVNYYERIKFKVVDHGRTWDTSDVPTRRTAIGMPYHKRTDKWDMIHDLTGDMYRAGLDHGTKDGSVVIGFTTGLYKCNGIANTDSTPYGCLVSYKPSGKYIDFGIQIDWPNHRDDILTLHELAHELGQLREGDNGHVDEDMSIDGVFHACSMDYSDLANQYYGLCSSCRNAIVEQAVNNWEHEYMYI</sequence>
<accession>A0ABY6HML4</accession>
<proteinExistence type="predicted"/>
<dbReference type="Proteomes" id="UP001208689">
    <property type="component" value="Chromosome"/>
</dbReference>
<evidence type="ECO:0000313" key="1">
    <source>
        <dbReference type="EMBL" id="UYP44754.1"/>
    </source>
</evidence>
<protein>
    <submittedName>
        <fullName evidence="1">Uncharacterized protein</fullName>
    </submittedName>
</protein>
<dbReference type="EMBL" id="CP104013">
    <property type="protein sequence ID" value="UYP44754.1"/>
    <property type="molecule type" value="Genomic_DNA"/>
</dbReference>
<keyword evidence="2" id="KW-1185">Reference proteome</keyword>
<reference evidence="1" key="1">
    <citation type="submission" date="2022-09" db="EMBL/GenBank/DDBJ databases">
        <title>Actin cytoskeleton and complex cell architecture in an #Asgard archaeon.</title>
        <authorList>
            <person name="Ponce Toledo R.I."/>
            <person name="Schleper C."/>
            <person name="Rodrigues Oliveira T."/>
            <person name="Wollweber F."/>
            <person name="Xu J."/>
            <person name="Rittmann S."/>
            <person name="Klingl A."/>
            <person name="Pilhofer M."/>
        </authorList>
    </citation>
    <scope>NUCLEOTIDE SEQUENCE</scope>
    <source>
        <strain evidence="1">B-35</strain>
    </source>
</reference>
<evidence type="ECO:0000313" key="2">
    <source>
        <dbReference type="Proteomes" id="UP001208689"/>
    </source>
</evidence>
<gene>
    <name evidence="1" type="ORF">NEF87_001039</name>
</gene>
<name>A0ABY6HML4_9ARCH</name>
<organism evidence="1 2">
    <name type="scientific">Candidatus Lokiarchaeum ossiferum</name>
    <dbReference type="NCBI Taxonomy" id="2951803"/>
    <lineage>
        <taxon>Archaea</taxon>
        <taxon>Promethearchaeati</taxon>
        <taxon>Promethearchaeota</taxon>
        <taxon>Promethearchaeia</taxon>
        <taxon>Promethearchaeales</taxon>
        <taxon>Promethearchaeaceae</taxon>
        <taxon>Candidatus Lokiarchaeum</taxon>
    </lineage>
</organism>